<organism evidence="1 2">
    <name type="scientific">Odoribacter laneus YIT 12061</name>
    <dbReference type="NCBI Taxonomy" id="742817"/>
    <lineage>
        <taxon>Bacteria</taxon>
        <taxon>Pseudomonadati</taxon>
        <taxon>Bacteroidota</taxon>
        <taxon>Bacteroidia</taxon>
        <taxon>Bacteroidales</taxon>
        <taxon>Odoribacteraceae</taxon>
        <taxon>Odoribacter</taxon>
    </lineage>
</organism>
<dbReference type="eggNOG" id="ENOG5033E91">
    <property type="taxonomic scope" value="Bacteria"/>
</dbReference>
<dbReference type="Proteomes" id="UP000004892">
    <property type="component" value="Unassembled WGS sequence"/>
</dbReference>
<dbReference type="RefSeq" id="WP_009135255.1">
    <property type="nucleotide sequence ID" value="NZ_JH594596.1"/>
</dbReference>
<comment type="caution">
    <text evidence="1">The sequence shown here is derived from an EMBL/GenBank/DDBJ whole genome shotgun (WGS) entry which is preliminary data.</text>
</comment>
<evidence type="ECO:0000313" key="1">
    <source>
        <dbReference type="EMBL" id="EHP51099.1"/>
    </source>
</evidence>
<dbReference type="Pfam" id="PF07388">
    <property type="entry name" value="A-2_8-polyST"/>
    <property type="match status" value="1"/>
</dbReference>
<dbReference type="PATRIC" id="fig|742817.3.peg.104"/>
<dbReference type="STRING" id="742817.HMPREF9449_00101"/>
<protein>
    <recommendedName>
        <fullName evidence="3">Glycosyltransferase family 52</fullName>
    </recommendedName>
</protein>
<dbReference type="GeneID" id="98067771"/>
<evidence type="ECO:0008006" key="3">
    <source>
        <dbReference type="Google" id="ProtNLM"/>
    </source>
</evidence>
<name>H1DCP4_9BACT</name>
<dbReference type="AlphaFoldDB" id="H1DCP4"/>
<gene>
    <name evidence="1" type="ORF">HMPREF9449_00101</name>
</gene>
<dbReference type="HOGENOM" id="CLU_831141_0_0_10"/>
<keyword evidence="2" id="KW-1185">Reference proteome</keyword>
<accession>H1DCP4</accession>
<dbReference type="EMBL" id="ADMC01000001">
    <property type="protein sequence ID" value="EHP51099.1"/>
    <property type="molecule type" value="Genomic_DNA"/>
</dbReference>
<proteinExistence type="predicted"/>
<evidence type="ECO:0000313" key="2">
    <source>
        <dbReference type="Proteomes" id="UP000004892"/>
    </source>
</evidence>
<reference evidence="1 2" key="1">
    <citation type="submission" date="2012-01" db="EMBL/GenBank/DDBJ databases">
        <title>The Genome Sequence of Odoribacter laneus YIT 12061.</title>
        <authorList>
            <consortium name="The Broad Institute Genome Sequencing Platform"/>
            <person name="Earl A."/>
            <person name="Ward D."/>
            <person name="Feldgarden M."/>
            <person name="Gevers D."/>
            <person name="Morotomi M."/>
            <person name="Young S.K."/>
            <person name="Zeng Q."/>
            <person name="Gargeya S."/>
            <person name="Fitzgerald M."/>
            <person name="Haas B."/>
            <person name="Abouelleil A."/>
            <person name="Alvarado L."/>
            <person name="Arachchi H.M."/>
            <person name="Berlin A."/>
            <person name="Chapman S.B."/>
            <person name="Gearin G."/>
            <person name="Goldberg J."/>
            <person name="Griggs A."/>
            <person name="Gujja S."/>
            <person name="Hansen M."/>
            <person name="Heiman D."/>
            <person name="Howarth C."/>
            <person name="Larimer J."/>
            <person name="Lui A."/>
            <person name="MacDonald P.J.P."/>
            <person name="McCowen C."/>
            <person name="Montmayeur A."/>
            <person name="Murphy C."/>
            <person name="Neiman D."/>
            <person name="Pearson M."/>
            <person name="Priest M."/>
            <person name="Roberts A."/>
            <person name="Saif S."/>
            <person name="Shea T."/>
            <person name="Sisk P."/>
            <person name="Stolte C."/>
            <person name="Sykes S."/>
            <person name="Wortman J."/>
            <person name="Nusbaum C."/>
            <person name="Birren B."/>
        </authorList>
    </citation>
    <scope>NUCLEOTIDE SEQUENCE [LARGE SCALE GENOMIC DNA]</scope>
    <source>
        <strain evidence="1 2">YIT 12061</strain>
    </source>
</reference>
<dbReference type="InterPro" id="IPR010866">
    <property type="entry name" value="A-2_8-polyST"/>
</dbReference>
<sequence length="334" mass="39708">MNNIFLVHTEYHLLTTFRVIFDKYKDDNNFIYIASEHRIQGEIKSSLPNVHTRRLPHINYGVYSTLKEFEILNPKNFFFFQDNSSDNIYLSYHLNKLNVNVALVQDGLKPYPIWHRRFLLLNCLKETFEFYKQMFRRWAVIPTLFIKSYKYGKLRFINQLWVDYPNKLPYIPNKKEIIPIPLLNDDVVIEVSRIFKFKPSVPLNNIILYIGQPIRSKLLRKREIKIIKEIISNNQDKPFLFKKHPNISQEQLSLYDEIAGFSYLEDIVPAELIIASMKDSIIVSRYSTALITNNPNCRFYWTHRLYNNVEVLSQLEIINPTSHITEVNDIAEIK</sequence>